<accession>A0A9N8PWI6</accession>
<dbReference type="Proteomes" id="UP001154114">
    <property type="component" value="Chromosome 1"/>
</dbReference>
<keyword evidence="2" id="KW-1185">Reference proteome</keyword>
<organism evidence="1 2">
    <name type="scientific">Chrysodeixis includens</name>
    <name type="common">Soybean looper</name>
    <name type="synonym">Pseudoplusia includens</name>
    <dbReference type="NCBI Taxonomy" id="689277"/>
    <lineage>
        <taxon>Eukaryota</taxon>
        <taxon>Metazoa</taxon>
        <taxon>Ecdysozoa</taxon>
        <taxon>Arthropoda</taxon>
        <taxon>Hexapoda</taxon>
        <taxon>Insecta</taxon>
        <taxon>Pterygota</taxon>
        <taxon>Neoptera</taxon>
        <taxon>Endopterygota</taxon>
        <taxon>Lepidoptera</taxon>
        <taxon>Glossata</taxon>
        <taxon>Ditrysia</taxon>
        <taxon>Noctuoidea</taxon>
        <taxon>Noctuidae</taxon>
        <taxon>Plusiinae</taxon>
        <taxon>Chrysodeixis</taxon>
    </lineage>
</organism>
<reference evidence="1" key="1">
    <citation type="submission" date="2021-12" db="EMBL/GenBank/DDBJ databases">
        <authorList>
            <person name="King R."/>
        </authorList>
    </citation>
    <scope>NUCLEOTIDE SEQUENCE</scope>
</reference>
<gene>
    <name evidence="1" type="ORF">CINC_LOCUS504</name>
</gene>
<dbReference type="AlphaFoldDB" id="A0A9N8PWI6"/>
<evidence type="ECO:0000313" key="1">
    <source>
        <dbReference type="EMBL" id="CAD0194212.1"/>
    </source>
</evidence>
<sequence>MARSGIQKNSFFIKFWQLSGAHADQGYAVFPVRMETGIGKTLSFILSEEPTVPENNVIYFVPGALSVEAVPFLRRLLTLLSAAGVKQKCHKCRCSWASAVVRQQSIFEFIFADHEFGKFHMQFILWSENLHILRYCGREVFHSP</sequence>
<dbReference type="EMBL" id="LR824004">
    <property type="protein sequence ID" value="CAD0194212.1"/>
    <property type="molecule type" value="Genomic_DNA"/>
</dbReference>
<name>A0A9N8PWI6_CHRIL</name>
<protein>
    <submittedName>
        <fullName evidence="1">Uncharacterized protein</fullName>
    </submittedName>
</protein>
<proteinExistence type="predicted"/>
<evidence type="ECO:0000313" key="2">
    <source>
        <dbReference type="Proteomes" id="UP001154114"/>
    </source>
</evidence>